<comment type="subcellular location">
    <subcellularLocation>
        <location evidence="1">Membrane</location>
        <topology evidence="1">Multi-pass membrane protein</topology>
    </subcellularLocation>
</comment>
<evidence type="ECO:0000256" key="1">
    <source>
        <dbReference type="ARBA" id="ARBA00004141"/>
    </source>
</evidence>
<evidence type="ECO:0000256" key="3">
    <source>
        <dbReference type="ARBA" id="ARBA00022692"/>
    </source>
</evidence>
<evidence type="ECO:0000313" key="8">
    <source>
        <dbReference type="EMBL" id="KAL1500361.1"/>
    </source>
</evidence>
<evidence type="ECO:0008006" key="10">
    <source>
        <dbReference type="Google" id="ProtNLM"/>
    </source>
</evidence>
<dbReference type="GO" id="GO:0034755">
    <property type="term" value="P:iron ion transmembrane transport"/>
    <property type="evidence" value="ECO:0007669"/>
    <property type="project" value="TreeGrafter"/>
</dbReference>
<comment type="caution">
    <text evidence="8">The sequence shown here is derived from an EMBL/GenBank/DDBJ whole genome shotgun (WGS) entry which is preliminary data.</text>
</comment>
<dbReference type="NCBIfam" id="NF037982">
    <property type="entry name" value="Nramp_1"/>
    <property type="match status" value="1"/>
</dbReference>
<evidence type="ECO:0000313" key="9">
    <source>
        <dbReference type="Proteomes" id="UP001515480"/>
    </source>
</evidence>
<feature type="region of interest" description="Disordered" evidence="6">
    <location>
        <begin position="1"/>
        <end position="24"/>
    </location>
</feature>
<dbReference type="Pfam" id="PF01566">
    <property type="entry name" value="Nramp"/>
    <property type="match status" value="1"/>
</dbReference>
<dbReference type="PANTHER" id="PTHR11706:SF33">
    <property type="entry name" value="NATURAL RESISTANCE-ASSOCIATED MACROPHAGE PROTEIN 2"/>
    <property type="match status" value="1"/>
</dbReference>
<evidence type="ECO:0000256" key="6">
    <source>
        <dbReference type="SAM" id="MobiDB-lite"/>
    </source>
</evidence>
<evidence type="ECO:0000256" key="7">
    <source>
        <dbReference type="SAM" id="Phobius"/>
    </source>
</evidence>
<protein>
    <recommendedName>
        <fullName evidence="10">Natural resistance-associated macrophage protein</fullName>
    </recommendedName>
</protein>
<feature type="compositionally biased region" description="Basic and acidic residues" evidence="6">
    <location>
        <begin position="1"/>
        <end position="10"/>
    </location>
</feature>
<dbReference type="GO" id="GO:0005886">
    <property type="term" value="C:plasma membrane"/>
    <property type="evidence" value="ECO:0007669"/>
    <property type="project" value="TreeGrafter"/>
</dbReference>
<feature type="transmembrane region" description="Helical" evidence="7">
    <location>
        <begin position="111"/>
        <end position="127"/>
    </location>
</feature>
<evidence type="ECO:0000256" key="2">
    <source>
        <dbReference type="ARBA" id="ARBA00022448"/>
    </source>
</evidence>
<feature type="transmembrane region" description="Helical" evidence="7">
    <location>
        <begin position="147"/>
        <end position="167"/>
    </location>
</feature>
<reference evidence="8 9" key="1">
    <citation type="journal article" date="2024" name="Science">
        <title>Giant polyketide synthase enzymes in the biosynthesis of giant marine polyether toxins.</title>
        <authorList>
            <person name="Fallon T.R."/>
            <person name="Shende V.V."/>
            <person name="Wierzbicki I.H."/>
            <person name="Pendleton A.L."/>
            <person name="Watervoot N.F."/>
            <person name="Auber R.P."/>
            <person name="Gonzalez D.J."/>
            <person name="Wisecaver J.H."/>
            <person name="Moore B.S."/>
        </authorList>
    </citation>
    <scope>NUCLEOTIDE SEQUENCE [LARGE SCALE GENOMIC DNA]</scope>
    <source>
        <strain evidence="8 9">12B1</strain>
    </source>
</reference>
<accession>A0AB34ILZ3</accession>
<proteinExistence type="predicted"/>
<keyword evidence="9" id="KW-1185">Reference proteome</keyword>
<gene>
    <name evidence="8" type="ORF">AB1Y20_013024</name>
</gene>
<dbReference type="InterPro" id="IPR001046">
    <property type="entry name" value="NRAMP_fam"/>
</dbReference>
<keyword evidence="5 7" id="KW-0472">Membrane</keyword>
<dbReference type="AlphaFoldDB" id="A0AB34ILZ3"/>
<evidence type="ECO:0000256" key="4">
    <source>
        <dbReference type="ARBA" id="ARBA00022989"/>
    </source>
</evidence>
<feature type="transmembrane region" description="Helical" evidence="7">
    <location>
        <begin position="213"/>
        <end position="233"/>
    </location>
</feature>
<dbReference type="GO" id="GO:0005384">
    <property type="term" value="F:manganese ion transmembrane transporter activity"/>
    <property type="evidence" value="ECO:0007669"/>
    <property type="project" value="TreeGrafter"/>
</dbReference>
<organism evidence="8 9">
    <name type="scientific">Prymnesium parvum</name>
    <name type="common">Toxic golden alga</name>
    <dbReference type="NCBI Taxonomy" id="97485"/>
    <lineage>
        <taxon>Eukaryota</taxon>
        <taxon>Haptista</taxon>
        <taxon>Haptophyta</taxon>
        <taxon>Prymnesiophyceae</taxon>
        <taxon>Prymnesiales</taxon>
        <taxon>Prymnesiaceae</taxon>
        <taxon>Prymnesium</taxon>
    </lineage>
</organism>
<feature type="transmembrane region" description="Helical" evidence="7">
    <location>
        <begin position="500"/>
        <end position="522"/>
    </location>
</feature>
<dbReference type="PRINTS" id="PR00447">
    <property type="entry name" value="NATRESASSCMP"/>
</dbReference>
<feature type="transmembrane region" description="Helical" evidence="7">
    <location>
        <begin position="395"/>
        <end position="413"/>
    </location>
</feature>
<keyword evidence="4 7" id="KW-1133">Transmembrane helix</keyword>
<dbReference type="NCBIfam" id="TIGR01197">
    <property type="entry name" value="nramp"/>
    <property type="match status" value="1"/>
</dbReference>
<dbReference type="EMBL" id="JBGBPQ010000023">
    <property type="protein sequence ID" value="KAL1500361.1"/>
    <property type="molecule type" value="Genomic_DNA"/>
</dbReference>
<feature type="transmembrane region" description="Helical" evidence="7">
    <location>
        <begin position="458"/>
        <end position="480"/>
    </location>
</feature>
<feature type="transmembrane region" description="Helical" evidence="7">
    <location>
        <begin position="254"/>
        <end position="278"/>
    </location>
</feature>
<feature type="transmembrane region" description="Helical" evidence="7">
    <location>
        <begin position="425"/>
        <end position="446"/>
    </location>
</feature>
<feature type="transmembrane region" description="Helical" evidence="7">
    <location>
        <begin position="72"/>
        <end position="90"/>
    </location>
</feature>
<dbReference type="Proteomes" id="UP001515480">
    <property type="component" value="Unassembled WGS sequence"/>
</dbReference>
<feature type="transmembrane region" description="Helical" evidence="7">
    <location>
        <begin position="354"/>
        <end position="375"/>
    </location>
</feature>
<sequence>MEHHRDHDAEVQVDSGDEESPGTEDSALRFRFTFRRLWRFAGPGWLMSLAYLDPGNLESSLQQGAYTQLNLVWVLWWATMMGLILQEMSARLGLVTGRDLAQTVRAEYPRWLCYFVYVMMEIAVIGADIQEVVGSGVALKLMTGMPVWLGCLITGLDTFTFLAVQYLGVRYLEALIFLLIGTMSICFFVNWGSSDTDMGLLVRGWIVPMMPGYALSQTVGTIGAVIMPHNLYLHSGLVLSRNVQRTSPQRVYDAIWYARIESAVALLVAFLINLAIIATNAAAFFSAPCTTLENGPYACLAAKAFNASGDAQHTTPDGQGTACSRPGGGVGQCGEIGLASEGYALADALGESSLYIWALGLLAAGQASTMVCTYAGQMIMGGCLQIKLAPWKRVALTRAFALGPALLVSVATGSDTSLFNNINEYLNILQSVQLPFAMLPVLHFAASKRLLGRFASTPALFGLSCTLALVVISINVLLVVQFIQDPPALNVDEGSTSMPSYAIVLIALAGAGYFGVCIRLMWDEVAALLIFIRHLLGVPPMSTAADAGIGRVPMLTSGWRVGALPSDAQPDAIAMASVLSDTPTSTVVHT</sequence>
<feature type="transmembrane region" description="Helical" evidence="7">
    <location>
        <begin position="174"/>
        <end position="193"/>
    </location>
</feature>
<name>A0AB34ILZ3_PRYPA</name>
<evidence type="ECO:0000256" key="5">
    <source>
        <dbReference type="ARBA" id="ARBA00023136"/>
    </source>
</evidence>
<keyword evidence="2" id="KW-0813">Transport</keyword>
<keyword evidence="3 7" id="KW-0812">Transmembrane</keyword>
<dbReference type="PANTHER" id="PTHR11706">
    <property type="entry name" value="SOLUTE CARRIER PROTEIN FAMILY 11 MEMBER"/>
    <property type="match status" value="1"/>
</dbReference>
<dbReference type="GO" id="GO:0015086">
    <property type="term" value="F:cadmium ion transmembrane transporter activity"/>
    <property type="evidence" value="ECO:0007669"/>
    <property type="project" value="TreeGrafter"/>
</dbReference>